<dbReference type="Pfam" id="PF02272">
    <property type="entry name" value="DHHA1"/>
    <property type="match status" value="1"/>
</dbReference>
<protein>
    <recommendedName>
        <fullName evidence="2">Single-stranded-DNA-specific exonuclease RecJ</fullName>
    </recommendedName>
</protein>
<dbReference type="Proteomes" id="UP000636949">
    <property type="component" value="Unassembled WGS sequence"/>
</dbReference>
<dbReference type="InterPro" id="IPR038763">
    <property type="entry name" value="DHH_sf"/>
</dbReference>
<dbReference type="Pfam" id="PF01368">
    <property type="entry name" value="DHH"/>
    <property type="match status" value="1"/>
</dbReference>
<evidence type="ECO:0000259" key="7">
    <source>
        <dbReference type="Pfam" id="PF02272"/>
    </source>
</evidence>
<sequence length="602" mass="67703">MAEVRLKERLKRPEVIIQLRPFHRKVHQVLLENKIDSFIASIIARRIDDPEHALKFAHLKLKFLTSPHLLKDATKAAKRIIQALERGEVIGLETDHDCDGQTSHAILHVALTNIFNHPADKIRSYIGHRMAEGYGLSDKLAQRILDDDTRPTLVITADNGSTDEARIALLKSQNIDVIVTDHHAIPEEGVPQSAYAVLNPTQRGCEYNDPFIAGCMVAWLLMAEVRRLLLLEGKTINNDCQLTDLLDFVAVGTVADCVSMAKSINNRVVAYYGMHKISQLTRSCWSSFSDHFHHKVDSEFLGFVIAPLLNSDGRMSDALSSVSFLLNEDHQKTKQWVEFLQQQNNHRKAIQKEMTAKAMSEASKQYAKGASSICVYLDDGHAGVHGISASRIKDSFGLPTILFSPKQGEDDIITGSARSIDGLNIKAVLDLIYQNTTDILIKYGGHTGAAGLTIYKDKFVEFSQNFNDYCQKAIAEHNITATPIIYCDGELTAEEFTLKHVEKFALLEPYGREFEAPVFCNKASIYSFKWVGKESQHLQLMLTIHGKNLKSIWFFADEYLDDADIQIGEEVQVAYRLSKEHFNGQTYVSLKVVHLAKLMHQR</sequence>
<evidence type="ECO:0000313" key="10">
    <source>
        <dbReference type="Proteomes" id="UP000636949"/>
    </source>
</evidence>
<keyword evidence="4" id="KW-0378">Hydrolase</keyword>
<reference evidence="9" key="2">
    <citation type="submission" date="2020-09" db="EMBL/GenBank/DDBJ databases">
        <authorList>
            <person name="Sun Q."/>
            <person name="Zhou Y."/>
        </authorList>
    </citation>
    <scope>NUCLEOTIDE SEQUENCE</scope>
    <source>
        <strain evidence="9">CGMCC 1.15758</strain>
    </source>
</reference>
<dbReference type="InterPro" id="IPR003156">
    <property type="entry name" value="DHHA1_dom"/>
</dbReference>
<dbReference type="Gene3D" id="3.10.310.30">
    <property type="match status" value="1"/>
</dbReference>
<dbReference type="GO" id="GO:0004527">
    <property type="term" value="F:exonuclease activity"/>
    <property type="evidence" value="ECO:0007669"/>
    <property type="project" value="UniProtKB-KW"/>
</dbReference>
<dbReference type="InterPro" id="IPR041122">
    <property type="entry name" value="RecJ_OB"/>
</dbReference>
<comment type="similarity">
    <text evidence="1">Belongs to the RecJ family.</text>
</comment>
<name>A0A8J2Z4J3_9GAMM</name>
<evidence type="ECO:0000256" key="2">
    <source>
        <dbReference type="ARBA" id="ARBA00019841"/>
    </source>
</evidence>
<dbReference type="Pfam" id="PF17768">
    <property type="entry name" value="RecJ_OB"/>
    <property type="match status" value="1"/>
</dbReference>
<dbReference type="InterPro" id="IPR001667">
    <property type="entry name" value="DDH_dom"/>
</dbReference>
<dbReference type="PANTHER" id="PTHR30255">
    <property type="entry name" value="SINGLE-STRANDED-DNA-SPECIFIC EXONUCLEASE RECJ"/>
    <property type="match status" value="1"/>
</dbReference>
<organism evidence="9 10">
    <name type="scientific">Cysteiniphilum litorale</name>
    <dbReference type="NCBI Taxonomy" id="2056700"/>
    <lineage>
        <taxon>Bacteria</taxon>
        <taxon>Pseudomonadati</taxon>
        <taxon>Pseudomonadota</taxon>
        <taxon>Gammaproteobacteria</taxon>
        <taxon>Thiotrichales</taxon>
        <taxon>Fastidiosibacteraceae</taxon>
        <taxon>Cysteiniphilum</taxon>
    </lineage>
</organism>
<evidence type="ECO:0000256" key="3">
    <source>
        <dbReference type="ARBA" id="ARBA00022722"/>
    </source>
</evidence>
<dbReference type="EMBL" id="BMJS01000014">
    <property type="protein sequence ID" value="GGF98182.1"/>
    <property type="molecule type" value="Genomic_DNA"/>
</dbReference>
<dbReference type="AlphaFoldDB" id="A0A8J2Z4J3"/>
<accession>A0A8J2Z4J3</accession>
<dbReference type="GO" id="GO:0003676">
    <property type="term" value="F:nucleic acid binding"/>
    <property type="evidence" value="ECO:0007669"/>
    <property type="project" value="InterPro"/>
</dbReference>
<proteinExistence type="inferred from homology"/>
<keyword evidence="10" id="KW-1185">Reference proteome</keyword>
<gene>
    <name evidence="9" type="primary">recJ</name>
    <name evidence="9" type="ORF">GCM10010995_14250</name>
</gene>
<keyword evidence="3" id="KW-0540">Nuclease</keyword>
<keyword evidence="5 9" id="KW-0269">Exonuclease</keyword>
<evidence type="ECO:0000259" key="8">
    <source>
        <dbReference type="Pfam" id="PF17768"/>
    </source>
</evidence>
<comment type="caution">
    <text evidence="9">The sequence shown here is derived from an EMBL/GenBank/DDBJ whole genome shotgun (WGS) entry which is preliminary data.</text>
</comment>
<evidence type="ECO:0000313" key="9">
    <source>
        <dbReference type="EMBL" id="GGF98182.1"/>
    </source>
</evidence>
<evidence type="ECO:0000256" key="4">
    <source>
        <dbReference type="ARBA" id="ARBA00022801"/>
    </source>
</evidence>
<evidence type="ECO:0000256" key="5">
    <source>
        <dbReference type="ARBA" id="ARBA00022839"/>
    </source>
</evidence>
<evidence type="ECO:0000256" key="1">
    <source>
        <dbReference type="ARBA" id="ARBA00005915"/>
    </source>
</evidence>
<feature type="domain" description="RecJ OB" evidence="8">
    <location>
        <begin position="487"/>
        <end position="593"/>
    </location>
</feature>
<dbReference type="OrthoDB" id="9809852at2"/>
<evidence type="ECO:0000259" key="6">
    <source>
        <dbReference type="Pfam" id="PF01368"/>
    </source>
</evidence>
<dbReference type="SUPFAM" id="SSF64182">
    <property type="entry name" value="DHH phosphoesterases"/>
    <property type="match status" value="1"/>
</dbReference>
<dbReference type="Gene3D" id="3.90.1640.30">
    <property type="match status" value="1"/>
</dbReference>
<dbReference type="RefSeq" id="WP_117002611.1">
    <property type="nucleotide sequence ID" value="NZ_BMJS01000014.1"/>
</dbReference>
<feature type="domain" description="DHHA1" evidence="7">
    <location>
        <begin position="373"/>
        <end position="471"/>
    </location>
</feature>
<feature type="domain" description="DDH" evidence="6">
    <location>
        <begin position="95"/>
        <end position="253"/>
    </location>
</feature>
<dbReference type="PANTHER" id="PTHR30255:SF2">
    <property type="entry name" value="SINGLE-STRANDED-DNA-SPECIFIC EXONUCLEASE RECJ"/>
    <property type="match status" value="1"/>
</dbReference>
<dbReference type="InterPro" id="IPR051673">
    <property type="entry name" value="SSDNA_exonuclease_RecJ"/>
</dbReference>
<reference evidence="9" key="1">
    <citation type="journal article" date="2014" name="Int. J. Syst. Evol. Microbiol.">
        <title>Complete genome sequence of Corynebacterium casei LMG S-19264T (=DSM 44701T), isolated from a smear-ripened cheese.</title>
        <authorList>
            <consortium name="US DOE Joint Genome Institute (JGI-PGF)"/>
            <person name="Walter F."/>
            <person name="Albersmeier A."/>
            <person name="Kalinowski J."/>
            <person name="Ruckert C."/>
        </authorList>
    </citation>
    <scope>NUCLEOTIDE SEQUENCE</scope>
    <source>
        <strain evidence="9">CGMCC 1.15758</strain>
    </source>
</reference>